<dbReference type="AlphaFoldDB" id="A0A2I0JCJ7"/>
<comment type="caution">
    <text evidence="2">The sequence shown here is derived from an EMBL/GenBank/DDBJ whole genome shotgun (WGS) entry which is preliminary data.</text>
</comment>
<proteinExistence type="predicted"/>
<gene>
    <name evidence="2" type="ORF">CRG98_025638</name>
</gene>
<protein>
    <submittedName>
        <fullName evidence="2">Uncharacterized protein</fullName>
    </submittedName>
</protein>
<feature type="compositionally biased region" description="Acidic residues" evidence="1">
    <location>
        <begin position="67"/>
        <end position="83"/>
    </location>
</feature>
<feature type="region of interest" description="Disordered" evidence="1">
    <location>
        <begin position="47"/>
        <end position="83"/>
    </location>
</feature>
<evidence type="ECO:0000313" key="2">
    <source>
        <dbReference type="EMBL" id="PKI53971.1"/>
    </source>
</evidence>
<accession>A0A2I0JCJ7</accession>
<evidence type="ECO:0000313" key="3">
    <source>
        <dbReference type="Proteomes" id="UP000233551"/>
    </source>
</evidence>
<reference evidence="2 3" key="1">
    <citation type="submission" date="2017-11" db="EMBL/GenBank/DDBJ databases">
        <title>De-novo sequencing of pomegranate (Punica granatum L.) genome.</title>
        <authorList>
            <person name="Akparov Z."/>
            <person name="Amiraslanov A."/>
            <person name="Hajiyeva S."/>
            <person name="Abbasov M."/>
            <person name="Kaur K."/>
            <person name="Hamwieh A."/>
            <person name="Solovyev V."/>
            <person name="Salamov A."/>
            <person name="Braich B."/>
            <person name="Kosarev P."/>
            <person name="Mahmoud A."/>
            <person name="Hajiyev E."/>
            <person name="Babayeva S."/>
            <person name="Izzatullayeva V."/>
            <person name="Mammadov A."/>
            <person name="Mammadov A."/>
            <person name="Sharifova S."/>
            <person name="Ojaghi J."/>
            <person name="Eynullazada K."/>
            <person name="Bayramov B."/>
            <person name="Abdulazimova A."/>
            <person name="Shahmuradov I."/>
        </authorList>
    </citation>
    <scope>NUCLEOTIDE SEQUENCE [LARGE SCALE GENOMIC DNA]</scope>
    <source>
        <strain evidence="3">cv. AG2017</strain>
        <tissue evidence="2">Leaf</tissue>
    </source>
</reference>
<name>A0A2I0JCJ7_PUNGR</name>
<organism evidence="2 3">
    <name type="scientific">Punica granatum</name>
    <name type="common">Pomegranate</name>
    <dbReference type="NCBI Taxonomy" id="22663"/>
    <lineage>
        <taxon>Eukaryota</taxon>
        <taxon>Viridiplantae</taxon>
        <taxon>Streptophyta</taxon>
        <taxon>Embryophyta</taxon>
        <taxon>Tracheophyta</taxon>
        <taxon>Spermatophyta</taxon>
        <taxon>Magnoliopsida</taxon>
        <taxon>eudicotyledons</taxon>
        <taxon>Gunneridae</taxon>
        <taxon>Pentapetalae</taxon>
        <taxon>rosids</taxon>
        <taxon>malvids</taxon>
        <taxon>Myrtales</taxon>
        <taxon>Lythraceae</taxon>
        <taxon>Punica</taxon>
    </lineage>
</organism>
<evidence type="ECO:0000256" key="1">
    <source>
        <dbReference type="SAM" id="MobiDB-lite"/>
    </source>
</evidence>
<dbReference type="EMBL" id="PGOL01001820">
    <property type="protein sequence ID" value="PKI53971.1"/>
    <property type="molecule type" value="Genomic_DNA"/>
</dbReference>
<keyword evidence="3" id="KW-1185">Reference proteome</keyword>
<sequence length="83" mass="9529">MDEENVHQVPRGLTLEQAQFLGFQRGQKELSARLDLVIQALERMAVAPAPSQRAHRVPRRNIRVENEADLEDELPEEEEQSVL</sequence>
<dbReference type="Proteomes" id="UP000233551">
    <property type="component" value="Unassembled WGS sequence"/>
</dbReference>